<evidence type="ECO:0000256" key="1">
    <source>
        <dbReference type="SAM" id="Phobius"/>
    </source>
</evidence>
<dbReference type="InterPro" id="IPR032834">
    <property type="entry name" value="NatK-like_C"/>
</dbReference>
<comment type="caution">
    <text evidence="3">The sequence shown here is derived from an EMBL/GenBank/DDBJ whole genome shotgun (WGS) entry which is preliminary data.</text>
</comment>
<sequence length="462" mass="51609">MALAVYFLCMRHPAGFIRQVSVWGLALPAFTVLAMYLDELSYVSRFPINAVLVFALDFVVLLAGTGHSFKGAFYLAEHAYMHTQTVVSFSYALIVSDAMRNVDGSVWRPPVILAIGFVLCALTWVIEHYAFNGAPIDTVRWPMPVLVFMLVVTGIIVANRTTSTTLALFTIQNPASFRALRDALYLRTLTLLFADSLICMMQLQYARKLLRYENVNLQSTVRDQQAQYTRSQENLDEIHRLTHDLKHWLMLLDPSHSAKGDGATALAKIDAHSTVIERKSTTHLLTDEQRAALLAQLHGSINDSSSIQNSGNAVLDALLFEKQKICARNSIHFVVMADGELLAGMQPLDLTSMVGNLLDNSIEATMKLENEHARIIHFSVSRKRSFVLIHEDNTCVTGRLRFDAQGNLLTTKTHEARMHGHGVRSIKQVAKKYHGTVTSTVDEERQVFNVDIMLPVRTVAGK</sequence>
<evidence type="ECO:0000313" key="3">
    <source>
        <dbReference type="EMBL" id="KOA48472.1"/>
    </source>
</evidence>
<dbReference type="SUPFAM" id="SSF55874">
    <property type="entry name" value="ATPase domain of HSP90 chaperone/DNA topoisomerase II/histidine kinase"/>
    <property type="match status" value="1"/>
</dbReference>
<dbReference type="Pfam" id="PF14501">
    <property type="entry name" value="HATPase_c_5"/>
    <property type="match status" value="1"/>
</dbReference>
<keyword evidence="1" id="KW-0472">Membrane</keyword>
<dbReference type="AlphaFoldDB" id="A0AB34T723"/>
<dbReference type="InterPro" id="IPR036890">
    <property type="entry name" value="HATPase_C_sf"/>
</dbReference>
<feature type="transmembrane region" description="Helical" evidence="1">
    <location>
        <begin position="183"/>
        <end position="203"/>
    </location>
</feature>
<gene>
    <name evidence="3" type="ORF">BAAM0483_08595</name>
</gene>
<dbReference type="GO" id="GO:0042802">
    <property type="term" value="F:identical protein binding"/>
    <property type="evidence" value="ECO:0007669"/>
    <property type="project" value="TreeGrafter"/>
</dbReference>
<feature type="transmembrane region" description="Helical" evidence="1">
    <location>
        <begin position="20"/>
        <end position="37"/>
    </location>
</feature>
<organism evidence="3 4">
    <name type="scientific">Bifidobacterium animalis subsp. animalis MCC 0483</name>
    <dbReference type="NCBI Taxonomy" id="1365955"/>
    <lineage>
        <taxon>Bacteria</taxon>
        <taxon>Bacillati</taxon>
        <taxon>Actinomycetota</taxon>
        <taxon>Actinomycetes</taxon>
        <taxon>Bifidobacteriales</taxon>
        <taxon>Bifidobacteriaceae</taxon>
        <taxon>Bifidobacterium</taxon>
    </lineage>
</organism>
<protein>
    <recommendedName>
        <fullName evidence="2">Sensor histidine kinase NatK-like C-terminal domain-containing protein</fullName>
    </recommendedName>
</protein>
<feature type="transmembrane region" description="Helical" evidence="1">
    <location>
        <begin position="49"/>
        <end position="69"/>
    </location>
</feature>
<dbReference type="Gene3D" id="3.30.565.10">
    <property type="entry name" value="Histidine kinase-like ATPase, C-terminal domain"/>
    <property type="match status" value="1"/>
</dbReference>
<evidence type="ECO:0000313" key="4">
    <source>
        <dbReference type="Proteomes" id="UP000037239"/>
    </source>
</evidence>
<feature type="transmembrane region" description="Helical" evidence="1">
    <location>
        <begin position="143"/>
        <end position="171"/>
    </location>
</feature>
<dbReference type="PANTHER" id="PTHR40448">
    <property type="entry name" value="TWO-COMPONENT SENSOR HISTIDINE KINASE"/>
    <property type="match status" value="1"/>
</dbReference>
<reference evidence="3 4" key="1">
    <citation type="journal article" date="2015" name="Int J Genomics">
        <title>Comparative Genomics Revealed Genetic Diversity and Species/Strain-Level Differences in Carbohydrate Metabolism of Three Probiotic Bifidobacterial Species.</title>
        <authorList>
            <person name="Odamaki T."/>
            <person name="Horigome A."/>
            <person name="Sugahara H."/>
            <person name="Hashikura N."/>
            <person name="Minami J."/>
            <person name="Xiao J.Z."/>
            <person name="Abe F."/>
        </authorList>
    </citation>
    <scope>NUCLEOTIDE SEQUENCE [LARGE SCALE GENOMIC DNA]</scope>
    <source>
        <strain evidence="3 4">MCC 0483</strain>
    </source>
</reference>
<dbReference type="Proteomes" id="UP000037239">
    <property type="component" value="Unassembled WGS sequence"/>
</dbReference>
<feature type="domain" description="Sensor histidine kinase NatK-like C-terminal" evidence="2">
    <location>
        <begin position="345"/>
        <end position="455"/>
    </location>
</feature>
<evidence type="ECO:0000259" key="2">
    <source>
        <dbReference type="Pfam" id="PF14501"/>
    </source>
</evidence>
<accession>A0AB34T723</accession>
<proteinExistence type="predicted"/>
<keyword evidence="1" id="KW-0812">Transmembrane</keyword>
<feature type="transmembrane region" description="Helical" evidence="1">
    <location>
        <begin position="111"/>
        <end position="131"/>
    </location>
</feature>
<dbReference type="PANTHER" id="PTHR40448:SF1">
    <property type="entry name" value="TWO-COMPONENT SENSOR HISTIDINE KINASE"/>
    <property type="match status" value="1"/>
</dbReference>
<dbReference type="CDD" id="cd16935">
    <property type="entry name" value="HATPase_AgrC-ComD-like"/>
    <property type="match status" value="1"/>
</dbReference>
<dbReference type="EMBL" id="AWFK01000015">
    <property type="protein sequence ID" value="KOA48472.1"/>
    <property type="molecule type" value="Genomic_DNA"/>
</dbReference>
<name>A0AB34T723_9BIFI</name>
<keyword evidence="1" id="KW-1133">Transmembrane helix</keyword>